<evidence type="ECO:0000313" key="2">
    <source>
        <dbReference type="EMBL" id="CAD7248203.1"/>
    </source>
</evidence>
<sequence>MTEPKRKHNDKSRQDFPPRRAPHNRDNDAENRMRVHRRLEPLHGMDDRGVRRLLAELSRSLPESGPARWGLRGGGQHLLVFTRHCQS</sequence>
<dbReference type="AlphaFoldDB" id="A0A7R9A7N1"/>
<dbReference type="EMBL" id="LR901258">
    <property type="protein sequence ID" value="CAD7248203.1"/>
    <property type="molecule type" value="Genomic_DNA"/>
</dbReference>
<name>A0A7R9A7N1_9CRUS</name>
<gene>
    <name evidence="2" type="ORF">DSTB1V02_LOCUS8023</name>
</gene>
<organism evidence="2">
    <name type="scientific">Darwinula stevensoni</name>
    <dbReference type="NCBI Taxonomy" id="69355"/>
    <lineage>
        <taxon>Eukaryota</taxon>
        <taxon>Metazoa</taxon>
        <taxon>Ecdysozoa</taxon>
        <taxon>Arthropoda</taxon>
        <taxon>Crustacea</taxon>
        <taxon>Oligostraca</taxon>
        <taxon>Ostracoda</taxon>
        <taxon>Podocopa</taxon>
        <taxon>Podocopida</taxon>
        <taxon>Darwinulocopina</taxon>
        <taxon>Darwinuloidea</taxon>
        <taxon>Darwinulidae</taxon>
        <taxon>Darwinula</taxon>
    </lineage>
</organism>
<feature type="compositionally biased region" description="Basic residues" evidence="1">
    <location>
        <begin position="1"/>
        <end position="10"/>
    </location>
</feature>
<keyword evidence="3" id="KW-1185">Reference proteome</keyword>
<feature type="region of interest" description="Disordered" evidence="1">
    <location>
        <begin position="1"/>
        <end position="43"/>
    </location>
</feature>
<proteinExistence type="predicted"/>
<dbReference type="Proteomes" id="UP000677054">
    <property type="component" value="Unassembled WGS sequence"/>
</dbReference>
<evidence type="ECO:0000256" key="1">
    <source>
        <dbReference type="SAM" id="MobiDB-lite"/>
    </source>
</evidence>
<reference evidence="2" key="1">
    <citation type="submission" date="2020-11" db="EMBL/GenBank/DDBJ databases">
        <authorList>
            <person name="Tran Van P."/>
        </authorList>
    </citation>
    <scope>NUCLEOTIDE SEQUENCE</scope>
</reference>
<feature type="compositionally biased region" description="Basic and acidic residues" evidence="1">
    <location>
        <begin position="11"/>
        <end position="43"/>
    </location>
</feature>
<dbReference type="EMBL" id="CAJPEV010001741">
    <property type="protein sequence ID" value="CAG0894137.1"/>
    <property type="molecule type" value="Genomic_DNA"/>
</dbReference>
<evidence type="ECO:0000313" key="3">
    <source>
        <dbReference type="Proteomes" id="UP000677054"/>
    </source>
</evidence>
<accession>A0A7R9A7N1</accession>
<protein>
    <submittedName>
        <fullName evidence="2">Uncharacterized protein</fullName>
    </submittedName>
</protein>